<evidence type="ECO:0000256" key="17">
    <source>
        <dbReference type="RuleBase" id="RU003403"/>
    </source>
</evidence>
<evidence type="ECO:0000256" key="3">
    <source>
        <dbReference type="ARBA" id="ARBA00012944"/>
    </source>
</evidence>
<evidence type="ECO:0000256" key="1">
    <source>
        <dbReference type="ARBA" id="ARBA00004448"/>
    </source>
</evidence>
<comment type="function">
    <text evidence="17">Core subunit of the mitochondrial membrane respiratory chain NADH dehydrogenase (Complex I) which catalyzes electron transfer from NADH through the respiratory chain, using ubiquinone as an electron acceptor. Essential for the catalytic activity and assembly of complex I.</text>
</comment>
<dbReference type="GO" id="GO:0008137">
    <property type="term" value="F:NADH dehydrogenase (ubiquinone) activity"/>
    <property type="evidence" value="ECO:0007669"/>
    <property type="project" value="UniProtKB-EC"/>
</dbReference>
<feature type="transmembrane region" description="Helical" evidence="17">
    <location>
        <begin position="156"/>
        <end position="174"/>
    </location>
</feature>
<dbReference type="Pfam" id="PF00361">
    <property type="entry name" value="Proton_antipo_M"/>
    <property type="match status" value="1"/>
</dbReference>
<keyword evidence="8 17" id="KW-0999">Mitochondrion inner membrane</keyword>
<feature type="transmembrane region" description="Helical" evidence="17">
    <location>
        <begin position="210"/>
        <end position="230"/>
    </location>
</feature>
<dbReference type="InterPro" id="IPR003917">
    <property type="entry name" value="NADH_UbQ_OxRdtase_chain2"/>
</dbReference>
<evidence type="ECO:0000256" key="16">
    <source>
        <dbReference type="ARBA" id="ARBA00049551"/>
    </source>
</evidence>
<comment type="similarity">
    <text evidence="2 17">Belongs to the complex I subunit 2 family.</text>
</comment>
<evidence type="ECO:0000256" key="10">
    <source>
        <dbReference type="ARBA" id="ARBA00022982"/>
    </source>
</evidence>
<keyword evidence="9 17" id="KW-1278">Translocase</keyword>
<geneLocation type="mitochondrion" evidence="19"/>
<evidence type="ECO:0000256" key="15">
    <source>
        <dbReference type="ARBA" id="ARBA00023136"/>
    </source>
</evidence>
<evidence type="ECO:0000256" key="2">
    <source>
        <dbReference type="ARBA" id="ARBA00007012"/>
    </source>
</evidence>
<feature type="transmembrane region" description="Helical" evidence="17">
    <location>
        <begin position="367"/>
        <end position="389"/>
    </location>
</feature>
<dbReference type="AlphaFoldDB" id="A0A1W5YRS6"/>
<dbReference type="GO" id="GO:0005743">
    <property type="term" value="C:mitochondrial inner membrane"/>
    <property type="evidence" value="ECO:0007669"/>
    <property type="project" value="UniProtKB-SubCell"/>
</dbReference>
<feature type="transmembrane region" description="Helical" evidence="17">
    <location>
        <begin position="31"/>
        <end position="49"/>
    </location>
</feature>
<dbReference type="GO" id="GO:0006120">
    <property type="term" value="P:mitochondrial electron transport, NADH to ubiquinone"/>
    <property type="evidence" value="ECO:0007669"/>
    <property type="project" value="InterPro"/>
</dbReference>
<keyword evidence="10 17" id="KW-0249">Electron transport</keyword>
<evidence type="ECO:0000256" key="8">
    <source>
        <dbReference type="ARBA" id="ARBA00022792"/>
    </source>
</evidence>
<feature type="transmembrane region" description="Helical" evidence="17">
    <location>
        <begin position="251"/>
        <end position="276"/>
    </location>
</feature>
<keyword evidence="14 17" id="KW-0496">Mitochondrion</keyword>
<evidence type="ECO:0000256" key="11">
    <source>
        <dbReference type="ARBA" id="ARBA00022989"/>
    </source>
</evidence>
<proteinExistence type="inferred from homology"/>
<evidence type="ECO:0000256" key="4">
    <source>
        <dbReference type="ARBA" id="ARBA00021008"/>
    </source>
</evidence>
<evidence type="ECO:0000256" key="7">
    <source>
        <dbReference type="ARBA" id="ARBA00022692"/>
    </source>
</evidence>
<dbReference type="PANTHER" id="PTHR46552:SF1">
    <property type="entry name" value="NADH-UBIQUINONE OXIDOREDUCTASE CHAIN 2"/>
    <property type="match status" value="1"/>
</dbReference>
<keyword evidence="7 17" id="KW-0812">Transmembrane</keyword>
<dbReference type="InterPro" id="IPR050175">
    <property type="entry name" value="Complex_I_Subunit_2"/>
</dbReference>
<name>A0A1W5YRS6_9VEST</name>
<evidence type="ECO:0000256" key="14">
    <source>
        <dbReference type="ARBA" id="ARBA00023128"/>
    </source>
</evidence>
<keyword evidence="15 17" id="KW-0472">Membrane</keyword>
<feature type="transmembrane region" description="Helical" evidence="17">
    <location>
        <begin position="89"/>
        <end position="107"/>
    </location>
</feature>
<dbReference type="EC" id="7.1.1.2" evidence="3 17"/>
<evidence type="ECO:0000313" key="19">
    <source>
        <dbReference type="EMBL" id="ARI50081.1"/>
    </source>
</evidence>
<dbReference type="InterPro" id="IPR001750">
    <property type="entry name" value="ND/Mrp_TM"/>
</dbReference>
<dbReference type="PANTHER" id="PTHR46552">
    <property type="entry name" value="NADH-UBIQUINONE OXIDOREDUCTASE CHAIN 2"/>
    <property type="match status" value="1"/>
</dbReference>
<evidence type="ECO:0000259" key="18">
    <source>
        <dbReference type="Pfam" id="PF00361"/>
    </source>
</evidence>
<feature type="transmembrane region" description="Helical" evidence="17">
    <location>
        <begin position="114"/>
        <end position="136"/>
    </location>
</feature>
<feature type="domain" description="NADH:quinone oxidoreductase/Mrp antiporter transmembrane" evidence="18">
    <location>
        <begin position="25"/>
        <end position="298"/>
    </location>
</feature>
<reference evidence="19" key="1">
    <citation type="journal article" date="2017" name="J. Molluscan Stud.">
        <title>Denser mitogenomic sampling improves resolution of the phylogeny of the superfamily Trochoidea (Gastropoda: Vetigastropoda).</title>
        <authorList>
            <person name="Uribe J.E."/>
            <person name="Williams S.T."/>
            <person name="Templado J."/>
            <person name="Abalde S."/>
            <person name="Zardoya R."/>
        </authorList>
    </citation>
    <scope>NUCLEOTIDE SEQUENCE</scope>
</reference>
<organism evidence="19">
    <name type="scientific">Tectus virgatus</name>
    <dbReference type="NCBI Taxonomy" id="1980019"/>
    <lineage>
        <taxon>Eukaryota</taxon>
        <taxon>Metazoa</taxon>
        <taxon>Spiralia</taxon>
        <taxon>Lophotrochozoa</taxon>
        <taxon>Mollusca</taxon>
        <taxon>Gastropoda</taxon>
        <taxon>Vetigastropoda</taxon>
        <taxon>Trochida</taxon>
        <taxon>Trochoidea</taxon>
        <taxon>Tegulidae</taxon>
        <taxon>Tectus</taxon>
    </lineage>
</organism>
<keyword evidence="12 17" id="KW-0520">NAD</keyword>
<evidence type="ECO:0000256" key="6">
    <source>
        <dbReference type="ARBA" id="ARBA00022660"/>
    </source>
</evidence>
<evidence type="ECO:0000256" key="9">
    <source>
        <dbReference type="ARBA" id="ARBA00022967"/>
    </source>
</evidence>
<dbReference type="PRINTS" id="PR01436">
    <property type="entry name" value="NADHDHGNASE2"/>
</dbReference>
<dbReference type="EMBL" id="KY205709">
    <property type="protein sequence ID" value="ARI50081.1"/>
    <property type="molecule type" value="Genomic_DNA"/>
</dbReference>
<evidence type="ECO:0000256" key="13">
    <source>
        <dbReference type="ARBA" id="ARBA00023075"/>
    </source>
</evidence>
<accession>A0A1W5YRS6</accession>
<evidence type="ECO:0000256" key="12">
    <source>
        <dbReference type="ARBA" id="ARBA00023027"/>
    </source>
</evidence>
<protein>
    <recommendedName>
        <fullName evidence="4 17">NADH-ubiquinone oxidoreductase chain 2</fullName>
        <ecNumber evidence="3 17">7.1.1.2</ecNumber>
    </recommendedName>
</protein>
<comment type="subcellular location">
    <subcellularLocation>
        <location evidence="1 17">Mitochondrion inner membrane</location>
        <topology evidence="1 17">Multi-pass membrane protein</topology>
    </subcellularLocation>
</comment>
<comment type="catalytic activity">
    <reaction evidence="16 17">
        <text>a ubiquinone + NADH + 5 H(+)(in) = a ubiquinol + NAD(+) + 4 H(+)(out)</text>
        <dbReference type="Rhea" id="RHEA:29091"/>
        <dbReference type="Rhea" id="RHEA-COMP:9565"/>
        <dbReference type="Rhea" id="RHEA-COMP:9566"/>
        <dbReference type="ChEBI" id="CHEBI:15378"/>
        <dbReference type="ChEBI" id="CHEBI:16389"/>
        <dbReference type="ChEBI" id="CHEBI:17976"/>
        <dbReference type="ChEBI" id="CHEBI:57540"/>
        <dbReference type="ChEBI" id="CHEBI:57945"/>
        <dbReference type="EC" id="7.1.1.2"/>
    </reaction>
</comment>
<keyword evidence="5" id="KW-0813">Transport</keyword>
<feature type="transmembrane region" description="Helical" evidence="17">
    <location>
        <begin position="7"/>
        <end position="25"/>
    </location>
</feature>
<sequence length="395" mass="43570">MFSVMPFGFLFIFVFMMGSVVSLSSLHWLGIWLGLEVNLMGFIPILVYRGITQETESGVKYFIVQALGSGLIMAGSLSCYNLLLSWEVPLGGGFSLGLLVLLSGLMVKLGSFPFHFWLPSVMAGISWFGCLILTTWQKVAPIFLLGVLVEGLRVEVSLDVWIVVIAGLSSLVGGVGGMNQTQVRALLAYSSIGHVGWMVMASVISRNVLMVYFLVYFVISICLFLVLWWFEESNYGQTSAYSGKWGKVVQVSTMFMLLSLGGMPPLLGFVGKWLVIYSCSSTEYPFSIVFLLLGSLISLFYYLSLMFSILLFSGSSLSSMKGNVEFMDLMKKDGPSINSSLDEGFLSPVKESIFLGRLNFFGFNKSGVSLVYTIFVLNLLGGIFIFYSLPLMEFI</sequence>
<keyword evidence="6 17" id="KW-0679">Respiratory chain</keyword>
<feature type="transmembrane region" description="Helical" evidence="17">
    <location>
        <begin position="61"/>
        <end position="83"/>
    </location>
</feature>
<feature type="transmembrane region" description="Helical" evidence="17">
    <location>
        <begin position="288"/>
        <end position="312"/>
    </location>
</feature>
<evidence type="ECO:0000256" key="5">
    <source>
        <dbReference type="ARBA" id="ARBA00022448"/>
    </source>
</evidence>
<keyword evidence="11 17" id="KW-1133">Transmembrane helix</keyword>
<keyword evidence="13 17" id="KW-0830">Ubiquinone</keyword>